<keyword evidence="5" id="KW-1185">Reference proteome</keyword>
<keyword evidence="2" id="KW-0472">Membrane</keyword>
<dbReference type="Proteomes" id="UP000076947">
    <property type="component" value="Unassembled WGS sequence"/>
</dbReference>
<feature type="transmembrane region" description="Helical" evidence="2">
    <location>
        <begin position="52"/>
        <end position="72"/>
    </location>
</feature>
<dbReference type="OrthoDB" id="2004788at2"/>
<dbReference type="STRING" id="1705.CA21670_02350"/>
<name>A0A177ICM3_9CORY</name>
<reference evidence="5" key="1">
    <citation type="submission" date="2016-02" db="EMBL/GenBank/DDBJ databases">
        <authorList>
            <person name="Kaur G."/>
            <person name="Nair G.R."/>
            <person name="Mayilraj S."/>
        </authorList>
    </citation>
    <scope>NUCLEOTIDE SEQUENCE [LARGE SCALE GENOMIC DNA]</scope>
    <source>
        <strain evidence="5">GA-15</strain>
    </source>
</reference>
<organism evidence="4 5">
    <name type="scientific">Corynebacterium stationis</name>
    <dbReference type="NCBI Taxonomy" id="1705"/>
    <lineage>
        <taxon>Bacteria</taxon>
        <taxon>Bacillati</taxon>
        <taxon>Actinomycetota</taxon>
        <taxon>Actinomycetes</taxon>
        <taxon>Mycobacteriales</taxon>
        <taxon>Corynebacteriaceae</taxon>
        <taxon>Corynebacterium</taxon>
    </lineage>
</organism>
<keyword evidence="2" id="KW-1133">Transmembrane helix</keyword>
<feature type="region of interest" description="Disordered" evidence="1">
    <location>
        <begin position="1"/>
        <end position="20"/>
    </location>
</feature>
<feature type="domain" description="Putative host cell surface-exposed lipoprotein Ltp-like HTH region" evidence="3">
    <location>
        <begin position="206"/>
        <end position="254"/>
    </location>
</feature>
<gene>
    <name evidence="4" type="ORF">AYJ05_00855</name>
</gene>
<comment type="caution">
    <text evidence="4">The sequence shown here is derived from an EMBL/GenBank/DDBJ whole genome shotgun (WGS) entry which is preliminary data.</text>
</comment>
<feature type="domain" description="Putative host cell surface-exposed lipoprotein Ltp-like HTH region" evidence="3">
    <location>
        <begin position="111"/>
        <end position="153"/>
    </location>
</feature>
<evidence type="ECO:0000256" key="1">
    <source>
        <dbReference type="SAM" id="MobiDB-lite"/>
    </source>
</evidence>
<dbReference type="InterPro" id="IPR011434">
    <property type="entry name" value="Ltp-like_HTH"/>
</dbReference>
<evidence type="ECO:0000313" key="4">
    <source>
        <dbReference type="EMBL" id="OAH26031.1"/>
    </source>
</evidence>
<dbReference type="InterPro" id="IPR036388">
    <property type="entry name" value="WH-like_DNA-bd_sf"/>
</dbReference>
<evidence type="ECO:0000313" key="5">
    <source>
        <dbReference type="Proteomes" id="UP000076947"/>
    </source>
</evidence>
<keyword evidence="2" id="KW-0812">Transmembrane</keyword>
<proteinExistence type="predicted"/>
<dbReference type="EMBL" id="LSTQ01000024">
    <property type="protein sequence ID" value="OAH26031.1"/>
    <property type="molecule type" value="Genomic_DNA"/>
</dbReference>
<accession>A0A177ICM3</accession>
<dbReference type="AlphaFoldDB" id="A0A177ICM3"/>
<evidence type="ECO:0000259" key="3">
    <source>
        <dbReference type="Pfam" id="PF07553"/>
    </source>
</evidence>
<dbReference type="Gene3D" id="1.10.10.10">
    <property type="entry name" value="Winged helix-like DNA-binding domain superfamily/Winged helix DNA-binding domain"/>
    <property type="match status" value="3"/>
</dbReference>
<sequence>MSGPNYEQQPQADYSTQSYAEYQESLKQNAVFASDRKPEKKQKKSGGNRNKIIAIAAMVIVIGGAIGFNSVWDSEMDEKVQDGITDGISGAIDEGSNRINELNASTDGELALIAAREALEQGHYSESELAEYLTSPYGEVYTDQAAQYALDNINADWNAEALESAESYLRHSHYSYEGLHHQLSAESADNFTDAQARYAVDNVEADWDAEAVEAAESYWSNDNIDITPDELRDILVSDTIGRFTDQQADHALAELGIS</sequence>
<dbReference type="Pfam" id="PF07553">
    <property type="entry name" value="Lipoprotein_Ltp"/>
    <property type="match status" value="3"/>
</dbReference>
<protein>
    <recommendedName>
        <fullName evidence="3">Putative host cell surface-exposed lipoprotein Ltp-like HTH region domain-containing protein</fullName>
    </recommendedName>
</protein>
<feature type="domain" description="Putative host cell surface-exposed lipoprotein Ltp-like HTH region" evidence="3">
    <location>
        <begin position="156"/>
        <end position="203"/>
    </location>
</feature>
<dbReference type="RefSeq" id="WP_066840326.1">
    <property type="nucleotide sequence ID" value="NZ_LSTQ01000024.1"/>
</dbReference>
<evidence type="ECO:0000256" key="2">
    <source>
        <dbReference type="SAM" id="Phobius"/>
    </source>
</evidence>